<gene>
    <name evidence="3" type="ORF">DAI18_02140</name>
</gene>
<dbReference type="KEGG" id="maer:DAI18_02140"/>
<evidence type="ECO:0000313" key="3">
    <source>
        <dbReference type="EMBL" id="AVY92973.1"/>
    </source>
</evidence>
<name>A0A2S0P6P2_9NEIS</name>
<organism evidence="3 4">
    <name type="scientific">Microvirgula aerodenitrificans</name>
    <dbReference type="NCBI Taxonomy" id="57480"/>
    <lineage>
        <taxon>Bacteria</taxon>
        <taxon>Pseudomonadati</taxon>
        <taxon>Pseudomonadota</taxon>
        <taxon>Betaproteobacteria</taxon>
        <taxon>Neisseriales</taxon>
        <taxon>Aquaspirillaceae</taxon>
        <taxon>Microvirgula</taxon>
    </lineage>
</organism>
<dbReference type="STRING" id="1122240.GCA_000620105_03362"/>
<proteinExistence type="predicted"/>
<keyword evidence="4" id="KW-1185">Reference proteome</keyword>
<reference evidence="3 4" key="1">
    <citation type="submission" date="2018-04" db="EMBL/GenBank/DDBJ databases">
        <title>Denitrifier Microvirgula.</title>
        <authorList>
            <person name="Anderson E."/>
            <person name="Jang J."/>
            <person name="Ishii S."/>
        </authorList>
    </citation>
    <scope>NUCLEOTIDE SEQUENCE [LARGE SCALE GENOMIC DNA]</scope>
    <source>
        <strain evidence="3 4">BE2.4</strain>
    </source>
</reference>
<protein>
    <submittedName>
        <fullName evidence="3">Uncharacterized protein</fullName>
    </submittedName>
</protein>
<evidence type="ECO:0000256" key="1">
    <source>
        <dbReference type="SAM" id="MobiDB-lite"/>
    </source>
</evidence>
<dbReference type="EMBL" id="CP028519">
    <property type="protein sequence ID" value="AVY92973.1"/>
    <property type="molecule type" value="Genomic_DNA"/>
</dbReference>
<keyword evidence="2" id="KW-0472">Membrane</keyword>
<feature type="transmembrane region" description="Helical" evidence="2">
    <location>
        <begin position="6"/>
        <end position="27"/>
    </location>
</feature>
<dbReference type="RefSeq" id="WP_107888650.1">
    <property type="nucleotide sequence ID" value="NZ_CP028519.1"/>
</dbReference>
<dbReference type="AlphaFoldDB" id="A0A2S0P6P2"/>
<dbReference type="Proteomes" id="UP000244173">
    <property type="component" value="Chromosome"/>
</dbReference>
<keyword evidence="2" id="KW-0812">Transmembrane</keyword>
<feature type="region of interest" description="Disordered" evidence="1">
    <location>
        <begin position="34"/>
        <end position="59"/>
    </location>
</feature>
<sequence length="59" mass="6119">MDTELLHALAALLVVVVPLALVGILVCRTAAADRPKSAPVMPHGKRKPQTDPETPGPGV</sequence>
<keyword evidence="2" id="KW-1133">Transmembrane helix</keyword>
<evidence type="ECO:0000313" key="4">
    <source>
        <dbReference type="Proteomes" id="UP000244173"/>
    </source>
</evidence>
<accession>A0A2S0P6P2</accession>
<evidence type="ECO:0000256" key="2">
    <source>
        <dbReference type="SAM" id="Phobius"/>
    </source>
</evidence>